<feature type="transmembrane region" description="Helical" evidence="1">
    <location>
        <begin position="146"/>
        <end position="162"/>
    </location>
</feature>
<feature type="transmembrane region" description="Helical" evidence="1">
    <location>
        <begin position="209"/>
        <end position="228"/>
    </location>
</feature>
<keyword evidence="1" id="KW-0812">Transmembrane</keyword>
<feature type="transmembrane region" description="Helical" evidence="1">
    <location>
        <begin position="89"/>
        <end position="110"/>
    </location>
</feature>
<evidence type="ECO:0008006" key="4">
    <source>
        <dbReference type="Google" id="ProtNLM"/>
    </source>
</evidence>
<comment type="caution">
    <text evidence="2">The sequence shown here is derived from an EMBL/GenBank/DDBJ whole genome shotgun (WGS) entry which is preliminary data.</text>
</comment>
<feature type="transmembrane region" description="Helical" evidence="1">
    <location>
        <begin position="167"/>
        <end position="189"/>
    </location>
</feature>
<gene>
    <name evidence="2" type="ORF">UV09_C0040G0001</name>
</gene>
<evidence type="ECO:0000313" key="2">
    <source>
        <dbReference type="EMBL" id="KKS45426.1"/>
    </source>
</evidence>
<accession>A0A0G1BGI1</accession>
<dbReference type="Proteomes" id="UP000034320">
    <property type="component" value="Unassembled WGS sequence"/>
</dbReference>
<protein>
    <recommendedName>
        <fullName evidence="4">Glycosyltransferase RgtA/B/C/D-like domain-containing protein</fullName>
    </recommendedName>
</protein>
<dbReference type="AlphaFoldDB" id="A0A0G1BGI1"/>
<name>A0A0G1BGI1_9BACT</name>
<proteinExistence type="predicted"/>
<organism evidence="2 3">
    <name type="scientific">Candidatus Gottesmanbacteria bacterium GW2011_GWA2_42_18</name>
    <dbReference type="NCBI Taxonomy" id="1618442"/>
    <lineage>
        <taxon>Bacteria</taxon>
        <taxon>Candidatus Gottesmaniibacteriota</taxon>
    </lineage>
</organism>
<keyword evidence="1" id="KW-0472">Membrane</keyword>
<sequence>MRNRYAICLILLVAVAIRVWYNGYSPDPIVTGDTYGYFLTGKNMLASGRPFFFYISQRPPVYPLFLQLPTLMKRTFPTELFSINFFDGMHTVIIVQSMLGIIGVVVLYLLTAMLRFTLWERISLAFLIGTHISFISWEHVLVAESMTVPLVLLYAVVVLRLLRKISVFGVFTLCILSIIGLWLKPLYLFLPLLSFPVLFLCWKKRNARAWITGGFLIVLGIVGLQFLANRMYHGYTGFSHVSDINMLGRMLKAGIPPPRTLSLSMYYAPYVNYSREKNDPEPPFHFLDSIDPSIIVDPNFKALEDLHRFVLGS</sequence>
<feature type="non-terminal residue" evidence="2">
    <location>
        <position position="313"/>
    </location>
</feature>
<keyword evidence="1" id="KW-1133">Transmembrane helix</keyword>
<evidence type="ECO:0000256" key="1">
    <source>
        <dbReference type="SAM" id="Phobius"/>
    </source>
</evidence>
<feature type="transmembrane region" description="Helical" evidence="1">
    <location>
        <begin position="122"/>
        <end position="140"/>
    </location>
</feature>
<dbReference type="EMBL" id="LCDD01000040">
    <property type="protein sequence ID" value="KKS45426.1"/>
    <property type="molecule type" value="Genomic_DNA"/>
</dbReference>
<evidence type="ECO:0000313" key="3">
    <source>
        <dbReference type="Proteomes" id="UP000034320"/>
    </source>
</evidence>
<reference evidence="2 3" key="1">
    <citation type="journal article" date="2015" name="Nature">
        <title>rRNA introns, odd ribosomes, and small enigmatic genomes across a large radiation of phyla.</title>
        <authorList>
            <person name="Brown C.T."/>
            <person name="Hug L.A."/>
            <person name="Thomas B.C."/>
            <person name="Sharon I."/>
            <person name="Castelle C.J."/>
            <person name="Singh A."/>
            <person name="Wilkins M.J."/>
            <person name="Williams K.H."/>
            <person name="Banfield J.F."/>
        </authorList>
    </citation>
    <scope>NUCLEOTIDE SEQUENCE [LARGE SCALE GENOMIC DNA]</scope>
</reference>